<dbReference type="PROSITE" id="PS51257">
    <property type="entry name" value="PROKAR_LIPOPROTEIN"/>
    <property type="match status" value="1"/>
</dbReference>
<comment type="similarity">
    <text evidence="3 9">Belongs to the ARF family.</text>
</comment>
<dbReference type="GO" id="GO:0005634">
    <property type="term" value="C:nucleus"/>
    <property type="evidence" value="ECO:0007669"/>
    <property type="project" value="UniProtKB-SubCell"/>
</dbReference>
<dbReference type="FunFam" id="2.30.30.1040:FF:000001">
    <property type="entry name" value="Auxin response factor"/>
    <property type="match status" value="1"/>
</dbReference>
<dbReference type="InterPro" id="IPR010525">
    <property type="entry name" value="ARF_dom"/>
</dbReference>
<gene>
    <name evidence="14" type="ORF">U9M48_026325</name>
</gene>
<feature type="domain" description="PB1" evidence="13">
    <location>
        <begin position="1021"/>
        <end position="1105"/>
    </location>
</feature>
<feature type="coiled-coil region" evidence="10">
    <location>
        <begin position="608"/>
        <end position="637"/>
    </location>
</feature>
<dbReference type="FunFam" id="2.40.330.10:FF:000001">
    <property type="entry name" value="Auxin response factor"/>
    <property type="match status" value="1"/>
</dbReference>
<evidence type="ECO:0000259" key="13">
    <source>
        <dbReference type="PROSITE" id="PS51745"/>
    </source>
</evidence>
<evidence type="ECO:0000313" key="15">
    <source>
        <dbReference type="Proteomes" id="UP001341281"/>
    </source>
</evidence>
<dbReference type="InterPro" id="IPR044835">
    <property type="entry name" value="ARF_plant"/>
</dbReference>
<dbReference type="Gene3D" id="2.30.30.1040">
    <property type="match status" value="1"/>
</dbReference>
<dbReference type="EMBL" id="CP144750">
    <property type="protein sequence ID" value="WVZ78645.1"/>
    <property type="molecule type" value="Genomic_DNA"/>
</dbReference>
<feature type="region of interest" description="Disordered" evidence="11">
    <location>
        <begin position="572"/>
        <end position="601"/>
    </location>
</feature>
<feature type="compositionally biased region" description="Low complexity" evidence="11">
    <location>
        <begin position="699"/>
        <end position="718"/>
    </location>
</feature>
<accession>A0AAQ3TS03</accession>
<evidence type="ECO:0000256" key="8">
    <source>
        <dbReference type="ARBA" id="ARBA00023294"/>
    </source>
</evidence>
<dbReference type="AlphaFoldDB" id="A0AAQ3TS03"/>
<keyword evidence="10" id="KW-0175">Coiled coil</keyword>
<feature type="region of interest" description="Disordered" evidence="11">
    <location>
        <begin position="699"/>
        <end position="733"/>
    </location>
</feature>
<dbReference type="PANTHER" id="PTHR31384">
    <property type="entry name" value="AUXIN RESPONSE FACTOR 4-RELATED"/>
    <property type="match status" value="1"/>
</dbReference>
<keyword evidence="6 9" id="KW-0804">Transcription</keyword>
<dbReference type="Pfam" id="PF06507">
    <property type="entry name" value="ARF_AD"/>
    <property type="match status" value="1"/>
</dbReference>
<evidence type="ECO:0000256" key="10">
    <source>
        <dbReference type="SAM" id="Coils"/>
    </source>
</evidence>
<dbReference type="Proteomes" id="UP001341281">
    <property type="component" value="Chromosome 06"/>
</dbReference>
<keyword evidence="5 9" id="KW-0238">DNA-binding</keyword>
<evidence type="ECO:0000256" key="1">
    <source>
        <dbReference type="ARBA" id="ARBA00003182"/>
    </source>
</evidence>
<dbReference type="InterPro" id="IPR003340">
    <property type="entry name" value="B3_DNA-bd"/>
</dbReference>
<evidence type="ECO:0000256" key="11">
    <source>
        <dbReference type="SAM" id="MobiDB-lite"/>
    </source>
</evidence>
<dbReference type="PANTHER" id="PTHR31384:SF9">
    <property type="entry name" value="AUXIN RESPONSE FACTOR 19"/>
    <property type="match status" value="1"/>
</dbReference>
<organism evidence="14 15">
    <name type="scientific">Paspalum notatum var. saurae</name>
    <dbReference type="NCBI Taxonomy" id="547442"/>
    <lineage>
        <taxon>Eukaryota</taxon>
        <taxon>Viridiplantae</taxon>
        <taxon>Streptophyta</taxon>
        <taxon>Embryophyta</taxon>
        <taxon>Tracheophyta</taxon>
        <taxon>Spermatophyta</taxon>
        <taxon>Magnoliopsida</taxon>
        <taxon>Liliopsida</taxon>
        <taxon>Poales</taxon>
        <taxon>Poaceae</taxon>
        <taxon>PACMAD clade</taxon>
        <taxon>Panicoideae</taxon>
        <taxon>Andropogonodae</taxon>
        <taxon>Paspaleae</taxon>
        <taxon>Paspalinae</taxon>
        <taxon>Paspalum</taxon>
    </lineage>
</organism>
<protein>
    <recommendedName>
        <fullName evidence="9">Auxin response factor</fullName>
    </recommendedName>
</protein>
<dbReference type="SUPFAM" id="SSF101936">
    <property type="entry name" value="DNA-binding pseudobarrel domain"/>
    <property type="match status" value="1"/>
</dbReference>
<evidence type="ECO:0000256" key="9">
    <source>
        <dbReference type="RuleBase" id="RU004561"/>
    </source>
</evidence>
<evidence type="ECO:0000256" key="2">
    <source>
        <dbReference type="ARBA" id="ARBA00004123"/>
    </source>
</evidence>
<dbReference type="SUPFAM" id="SSF54277">
    <property type="entry name" value="CAD &amp; PB1 domains"/>
    <property type="match status" value="1"/>
</dbReference>
<evidence type="ECO:0000313" key="14">
    <source>
        <dbReference type="EMBL" id="WVZ78645.1"/>
    </source>
</evidence>
<keyword evidence="15" id="KW-1185">Reference proteome</keyword>
<sequence length="1154" mass="127680">MIKQQQPPPPVPAASVAPPAAAVAAAVAGGCEGEKKAPAINSDLWHACAGPLVSLPPAGSLVVYFPQGHSEQVAASMQKDVDGHVPNYPNLPSKLICLLHNVTLHADPETDEVYAQMTLQPVTSYGKEALQLSELALKQPRPQTEFFCKTLTASDTSTHGGFSVPRRAAEKIFPPLDFSMQPPAQEIQARDLHDNIWNFRHIYRGQPKRHLLTTGWSLFVSGKRLFAGDSVIFVRDEKQQLLLGIRRANRQPTNISSSVLSSDSMHIGILAAAAHAAANNSPFTIFYNPRASPTEFVVPFAKYQKALYGNQISLGMRFRMMFETEELGTRRYMGTITGISDLDPVRWKNSQWRNLQVGWDESAAGERRNRVSIWEIEPVAAPFFICPPPFFGSKRPRQLDDESSEMENLLKRAMPWLGEEICIKDPQTQNTIMPGLSLVQWMNMNMQQNSFANMAMQSEYLRSLSNPNMQNLGAADLSRQLCLQNQILPQNSIQFSSPKLSQQMQPVNELSKATLPLNQLGMGTKPQEQTQDPSNLQRQQHSMNQLLPLSQSQTSLVQAQVLVQNQMQQQQATSMTQNQQPAASQPLLPSHQQQQQQQQQQHHQQKLLQQQQILIQQQQLQQQQQQNQQQLNKMAAQVPNLGAQQLQLTDQQLQLQLLQKLQQQQQSLLSQPAVTLAQLPLIQEQQKLILDMQQQLSNSQSLSQQQMMPQQSTKVPSQATPPPPPVQQEPHQKLSQKHVGFTDTSNASIPPTTSVNAMSAAGSPLMATGATHSVLTEEIPSCSTSPSTANGNHLVQPVLGRNQQCHMINNEKVPQSTAPMSIPSSLEAITATTRSIKELPKLSSNVKQSVMASKLPNTGPVPQNLPNSAPPTDYLETASSATSVWLSQADGLLHQGFPMSNFNQQHMFKDAPPETDIHAADPSNNALYGINSDGQLGFPMGADGLLSNGIDNSKYQNHISTDIDGNYRIPKDGQQEISSSMVSHSFGASDMAFNSIDSGMNDGGFLNRTSWPPAPPLKRMRTFTKVYKRGAVGRSIDISQFSGYDELKHALARMFSIEGQLEERQRIGWKLVYKDHEDDILLLGDDPWEEFVNCVRCIRILSPQEVQQMSLDGDLGNNILPNQACSSSDGGNAWRARCDQNSGNPSTGSYEQFE</sequence>
<feature type="compositionally biased region" description="Low complexity" evidence="11">
    <location>
        <begin position="592"/>
        <end position="601"/>
    </location>
</feature>
<dbReference type="InterPro" id="IPR015300">
    <property type="entry name" value="DNA-bd_pseudobarrel_sf"/>
</dbReference>
<name>A0AAQ3TS03_PASNO</name>
<dbReference type="GO" id="GO:0009734">
    <property type="term" value="P:auxin-activated signaling pathway"/>
    <property type="evidence" value="ECO:0007669"/>
    <property type="project" value="UniProtKB-KW"/>
</dbReference>
<dbReference type="GO" id="GO:0003677">
    <property type="term" value="F:DNA binding"/>
    <property type="evidence" value="ECO:0007669"/>
    <property type="project" value="UniProtKB-KW"/>
</dbReference>
<dbReference type="InterPro" id="IPR053793">
    <property type="entry name" value="PB1-like"/>
</dbReference>
<evidence type="ECO:0000256" key="4">
    <source>
        <dbReference type="ARBA" id="ARBA00023015"/>
    </source>
</evidence>
<dbReference type="SMART" id="SM01019">
    <property type="entry name" value="B3"/>
    <property type="match status" value="1"/>
</dbReference>
<reference evidence="14 15" key="1">
    <citation type="submission" date="2024-02" db="EMBL/GenBank/DDBJ databases">
        <title>High-quality chromosome-scale genome assembly of Pensacola bahiagrass (Paspalum notatum Flugge var. saurae).</title>
        <authorList>
            <person name="Vega J.M."/>
            <person name="Podio M."/>
            <person name="Orjuela J."/>
            <person name="Siena L.A."/>
            <person name="Pessino S.C."/>
            <person name="Combes M.C."/>
            <person name="Mariac C."/>
            <person name="Albertini E."/>
            <person name="Pupilli F."/>
            <person name="Ortiz J.P.A."/>
            <person name="Leblanc O."/>
        </authorList>
    </citation>
    <scope>NUCLEOTIDE SEQUENCE [LARGE SCALE GENOMIC DNA]</scope>
    <source>
        <strain evidence="14">R1</strain>
        <tissue evidence="14">Leaf</tissue>
    </source>
</reference>
<dbReference type="Gene3D" id="3.10.20.90">
    <property type="entry name" value="Phosphatidylinositol 3-kinase Catalytic Subunit, Chain A, domain 1"/>
    <property type="match status" value="1"/>
</dbReference>
<dbReference type="GO" id="GO:0006355">
    <property type="term" value="P:regulation of DNA-templated transcription"/>
    <property type="evidence" value="ECO:0007669"/>
    <property type="project" value="InterPro"/>
</dbReference>
<dbReference type="InterPro" id="IPR033389">
    <property type="entry name" value="AUX/IAA_dom"/>
</dbReference>
<comment type="subcellular location">
    <subcellularLocation>
        <location evidence="2 9">Nucleus</location>
    </subcellularLocation>
</comment>
<evidence type="ECO:0000256" key="6">
    <source>
        <dbReference type="ARBA" id="ARBA00023163"/>
    </source>
</evidence>
<dbReference type="FunFam" id="3.10.20.90:FF:000047">
    <property type="entry name" value="Auxin response factor"/>
    <property type="match status" value="1"/>
</dbReference>
<proteinExistence type="inferred from homology"/>
<keyword evidence="8 9" id="KW-0927">Auxin signaling pathway</keyword>
<dbReference type="Pfam" id="PF02362">
    <property type="entry name" value="B3"/>
    <property type="match status" value="1"/>
</dbReference>
<dbReference type="CDD" id="cd10017">
    <property type="entry name" value="B3_DNA"/>
    <property type="match status" value="1"/>
</dbReference>
<dbReference type="PROSITE" id="PS51745">
    <property type="entry name" value="PB1"/>
    <property type="match status" value="1"/>
</dbReference>
<evidence type="ECO:0000259" key="12">
    <source>
        <dbReference type="PROSITE" id="PS50863"/>
    </source>
</evidence>
<feature type="compositionally biased region" description="Polar residues" evidence="11">
    <location>
        <begin position="526"/>
        <end position="538"/>
    </location>
</feature>
<dbReference type="Gene3D" id="2.40.330.10">
    <property type="entry name" value="DNA-binding pseudobarrel domain"/>
    <property type="match status" value="1"/>
</dbReference>
<dbReference type="PROSITE" id="PS50863">
    <property type="entry name" value="B3"/>
    <property type="match status" value="1"/>
</dbReference>
<evidence type="ECO:0000256" key="5">
    <source>
        <dbReference type="ARBA" id="ARBA00023125"/>
    </source>
</evidence>
<evidence type="ECO:0000256" key="7">
    <source>
        <dbReference type="ARBA" id="ARBA00023242"/>
    </source>
</evidence>
<dbReference type="Pfam" id="PF02309">
    <property type="entry name" value="AUX_IAA"/>
    <property type="match status" value="1"/>
</dbReference>
<keyword evidence="7 9" id="KW-0539">Nucleus</keyword>
<comment type="function">
    <text evidence="1 9">Auxin response factors (ARFs) are transcriptional factors that bind specifically to the DNA sequence 5'-TGTCTC-3' found in the auxin-responsive promoter elements (AuxREs).</text>
</comment>
<comment type="subunit">
    <text evidence="9">Homodimers and heterodimers.</text>
</comment>
<evidence type="ECO:0000256" key="3">
    <source>
        <dbReference type="ARBA" id="ARBA00007853"/>
    </source>
</evidence>
<feature type="region of interest" description="Disordered" evidence="11">
    <location>
        <begin position="519"/>
        <end position="538"/>
    </location>
</feature>
<keyword evidence="4 9" id="KW-0805">Transcription regulation</keyword>
<feature type="domain" description="TF-B3" evidence="12">
    <location>
        <begin position="147"/>
        <end position="249"/>
    </location>
</feature>